<evidence type="ECO:0000256" key="1">
    <source>
        <dbReference type="SAM" id="Coils"/>
    </source>
</evidence>
<dbReference type="OrthoDB" id="366949at2759"/>
<name>A0A061BKK3_BABBI</name>
<dbReference type="GeneID" id="24561684"/>
<accession>A0A061BKK3</accession>
<gene>
    <name evidence="2" type="ORF">BBBOND_0001080</name>
</gene>
<evidence type="ECO:0000313" key="2">
    <source>
        <dbReference type="EMBL" id="CDR71458.1"/>
    </source>
</evidence>
<sequence length="1722" mass="191879">MKLAMQLTLLTKINTPVKKGFNIAIGSVVEGVRGYNGNVKASNEAVNTVINKLRSDMTNINNILKKSYETDDVAKIDKKVEECIRHVAEYAAGMRKEKNYIEDLQNDLQNKINNAGEIISYQAAQLKVIHSRQQKSKEAVETSVTGKIDNLRDEVKENIKKEVKNLVDQLKDKVKAILKKLEEINDNLWKYVKELEKWIEKADKDLSQAIGKANSIEKNKIGENDQNKIKSVVQEINKGFIGARGFVKQKVGEALQAVKDMDEAIKKDLKTVKTRIMEEIWGHVNTEIRTPYGGLEGKVKEGLWTIEDAITRPLGMLVSSARNFKEYFEATKTAVSLAVSKVMADLENLQLLSNIEDIQKGVAPLLSAVGGGDPFKDLKGYFSNLTTKVMTPLREVLDAVSNGLGNLNAVDRKQLEAAFSSVKEDFRKQLKEIEKVVDGFVLNLDITKIPIGDIDMNSIPKLELTKYAQHVKSVTKKLTGRPEQLERVDVKNLLKVLRHIAYEVSSHSHQVVQHVMNKIQEKLRTEVGNVATAINAKVNTIKQGIDYGIHDKTFSYVSGDNNEHSRGLQALVKNYDRNIKHEIDRFQSDVIPDAFTHTDRLHKSAENYDFGKKLMTSFKTAYDALGFKLEQGTFQKTVADKLDQEIGGDGMADGGDASEKISALADRKFTNYRGQVDQDSVALSKGDLDKLSGALPNKIKEIDEHGLSTFKGNLGATDTDKDVIKSGYLKDITDNLTNLLKEFSTAGQFINHYLNTLKTDIGKDKSNGLNEIKNKLKLLITGEIKAATKLATDVLTGADKLRDKYVSQIHQYVAEQSSCATRDINTQVCKQYVSIIQDLLSDFVNKVQSELGPLPNEITADAGKVYKGFMGVLLEKIKSSGLSAALDDSATLQTLSARAKTFFTDLPRTLNTRPKIMPSDSLSKLQTRLTPLFTDLTKYDSKFVTKLDALSGLLTEMRPESYAHQHNPLLDCLKKGVQGMCEELGKAYVSVYDSETFGAELIKNLKHVSSVGKLEIKYDLTDEGTRLSKVFLTVLRTIDVSLHTLKSNCRVLQKKRINRDTDIGRLFAEMGYVVSNFDEQNGELQDRSEMTGEHILGRLIGRSGRVYSSHDDKNYEGALKDLVTHLNRYFEVCHFTILPRPRTPCNVYEMLVWLTGLPHNPVYDALLEDGLSAPFKDPAKQTKEAGDGFEFTVFDLQTSHIDAYPSNITYKNTAATINHICSKAYDVLATIVGHGNASTVYACDFPSNTLNLKYPAGGEDCLNTLLDILRRLLPQLQYLFHRCNVTDTYYGWRNCRYGRDVPTAKWPCVDHSSDKAKHEATCQTKCQANTQLHCQPTSPLMSYLNDCLSAHLPHQIVTVGCKSECKTCPSNSPGMPCRMPFGFRGFSGSTKTGMAICESLRLFLGSGLVSSLLCLIPRPPSTLPEHFNFALSLVDKWNGSASHVIKDAFEASIVGSSIGLYKQPSSFTKVLSNAYGSRESTHARESHPISTRADLLSLAKKESCIYSISDNVHCAPYLSSVCSDFYHYLAIKHADLYLSWAVYLPWTLYKYLKSLLDAFCNISCKDWECSRCTHGDKCKPGKHGVGYSCTCKALVHCRGVMSTFYSYGFAFGNPQTLLATDGRRYCHSFYNQLNNVLNSVCFKDLLQKCDEFISPSGSRSYGSTWHCGPSPSSTFICVMVGRLDVLHIRSHLRTPSSHRITAQSLLAAAQVGRLAKISYLQP</sequence>
<reference evidence="2" key="1">
    <citation type="journal article" date="2014" name="Nucleic Acids Res.">
        <title>The evolutionary dynamics of variant antigen genes in Babesia reveal a history of genomic innovation underlying host-parasite interaction.</title>
        <authorList>
            <person name="Jackson A.P."/>
            <person name="Otto T.D."/>
            <person name="Darby A."/>
            <person name="Ramaprasad A."/>
            <person name="Xia D."/>
            <person name="Echaide I.E."/>
            <person name="Farber M."/>
            <person name="Gahlot S."/>
            <person name="Gamble J."/>
            <person name="Gupta D."/>
            <person name="Gupta Y."/>
            <person name="Jackson L."/>
            <person name="Malandrin L."/>
            <person name="Malas T.B."/>
            <person name="Moussa E."/>
            <person name="Nair M."/>
            <person name="Reid AJ."/>
            <person name="Sanders M."/>
            <person name="Sharma J."/>
            <person name="Tracey A."/>
            <person name="Quail M.A."/>
            <person name="Weir W."/>
            <person name="Wastling J.M."/>
            <person name="Hall N."/>
            <person name="Willadsen P."/>
            <person name="Lingelbach K."/>
            <person name="Shiels B."/>
            <person name="Tait A."/>
            <person name="Berriman M."/>
            <person name="Allred D.R."/>
            <person name="Pain A."/>
        </authorList>
    </citation>
    <scope>NUCLEOTIDE SEQUENCE</scope>
    <source>
        <strain evidence="2">Bond</strain>
    </source>
</reference>
<dbReference type="KEGG" id="bbig:BBBOND_0001080"/>
<keyword evidence="1" id="KW-0175">Coiled coil</keyword>
<reference evidence="2" key="2">
    <citation type="submission" date="2014-06" db="EMBL/GenBank/DDBJ databases">
        <authorList>
            <person name="Aslett M."/>
            <person name="De Silva Nishadi"/>
        </authorList>
    </citation>
    <scope>NUCLEOTIDE SEQUENCE</scope>
    <source>
        <strain evidence="2">Bond</strain>
    </source>
</reference>
<dbReference type="VEuPathDB" id="PiroplasmaDB:BBBOND_0001080"/>
<feature type="coiled-coil region" evidence="1">
    <location>
        <begin position="156"/>
        <end position="219"/>
    </location>
</feature>
<protein>
    <recommendedName>
        <fullName evidence="3">C3H1-type domain-containing protein</fullName>
    </recommendedName>
</protein>
<evidence type="ECO:0008006" key="3">
    <source>
        <dbReference type="Google" id="ProtNLM"/>
    </source>
</evidence>
<dbReference type="EMBL" id="LK054907">
    <property type="protein sequence ID" value="CDR71458.1"/>
    <property type="molecule type" value="Genomic_DNA"/>
</dbReference>
<dbReference type="RefSeq" id="XP_012770406.1">
    <property type="nucleotide sequence ID" value="XM_012914952.1"/>
</dbReference>
<organism evidence="2">
    <name type="scientific">Babesia bigemina</name>
    <dbReference type="NCBI Taxonomy" id="5866"/>
    <lineage>
        <taxon>Eukaryota</taxon>
        <taxon>Sar</taxon>
        <taxon>Alveolata</taxon>
        <taxon>Apicomplexa</taxon>
        <taxon>Aconoidasida</taxon>
        <taxon>Piroplasmida</taxon>
        <taxon>Babesiidae</taxon>
        <taxon>Babesia</taxon>
    </lineage>
</organism>
<proteinExistence type="predicted"/>